<dbReference type="EMBL" id="BGPR01020043">
    <property type="protein sequence ID" value="GBN83661.1"/>
    <property type="molecule type" value="Genomic_DNA"/>
</dbReference>
<accession>A0A4Y2S6R6</accession>
<reference evidence="1 2" key="1">
    <citation type="journal article" date="2019" name="Sci. Rep.">
        <title>Orb-weaving spider Araneus ventricosus genome elucidates the spidroin gene catalogue.</title>
        <authorList>
            <person name="Kono N."/>
            <person name="Nakamura H."/>
            <person name="Ohtoshi R."/>
            <person name="Moran D.A.P."/>
            <person name="Shinohara A."/>
            <person name="Yoshida Y."/>
            <person name="Fujiwara M."/>
            <person name="Mori M."/>
            <person name="Tomita M."/>
            <person name="Arakawa K."/>
        </authorList>
    </citation>
    <scope>NUCLEOTIDE SEQUENCE [LARGE SCALE GENOMIC DNA]</scope>
</reference>
<evidence type="ECO:0000313" key="1">
    <source>
        <dbReference type="EMBL" id="GBN83661.1"/>
    </source>
</evidence>
<protein>
    <submittedName>
        <fullName evidence="1">Uncharacterized protein</fullName>
    </submittedName>
</protein>
<dbReference type="AlphaFoldDB" id="A0A4Y2S6R6"/>
<evidence type="ECO:0000313" key="2">
    <source>
        <dbReference type="Proteomes" id="UP000499080"/>
    </source>
</evidence>
<proteinExistence type="predicted"/>
<gene>
    <name evidence="1" type="ORF">AVEN_78357_1</name>
</gene>
<dbReference type="OrthoDB" id="10602665at2759"/>
<sequence length="141" mass="16461">MECWRKFSFICDQYVSYLIKHYGEKCIVNFEGYGDANNTKLAEHRRRSTTEMSVDINFEETVTVTVQQEHFLANGRNRTRHIHLLRQKITSKGIETRVAKGDADTYIVRCGLEKASSHPTCYNRGRRRPNHDIDCFGTSRK</sequence>
<keyword evidence="2" id="KW-1185">Reference proteome</keyword>
<dbReference type="Proteomes" id="UP000499080">
    <property type="component" value="Unassembled WGS sequence"/>
</dbReference>
<organism evidence="1 2">
    <name type="scientific">Araneus ventricosus</name>
    <name type="common">Orbweaver spider</name>
    <name type="synonym">Epeira ventricosa</name>
    <dbReference type="NCBI Taxonomy" id="182803"/>
    <lineage>
        <taxon>Eukaryota</taxon>
        <taxon>Metazoa</taxon>
        <taxon>Ecdysozoa</taxon>
        <taxon>Arthropoda</taxon>
        <taxon>Chelicerata</taxon>
        <taxon>Arachnida</taxon>
        <taxon>Araneae</taxon>
        <taxon>Araneomorphae</taxon>
        <taxon>Entelegynae</taxon>
        <taxon>Araneoidea</taxon>
        <taxon>Araneidae</taxon>
        <taxon>Araneus</taxon>
    </lineage>
</organism>
<comment type="caution">
    <text evidence="1">The sequence shown here is derived from an EMBL/GenBank/DDBJ whole genome shotgun (WGS) entry which is preliminary data.</text>
</comment>
<name>A0A4Y2S6R6_ARAVE</name>